<dbReference type="EMBL" id="JACJIA010000017">
    <property type="protein sequence ID" value="MBA8956658.1"/>
    <property type="molecule type" value="Genomic_DNA"/>
</dbReference>
<dbReference type="GO" id="GO:0080120">
    <property type="term" value="P:CAAX-box protein maturation"/>
    <property type="evidence" value="ECO:0007669"/>
    <property type="project" value="UniProtKB-ARBA"/>
</dbReference>
<proteinExistence type="predicted"/>
<keyword evidence="1" id="KW-0812">Transmembrane</keyword>
<accession>A0A7W3LYG6</accession>
<keyword evidence="4" id="KW-1185">Reference proteome</keyword>
<name>A0A7W3LYG6_ACTNM</name>
<evidence type="ECO:0000313" key="3">
    <source>
        <dbReference type="EMBL" id="MBA8956658.1"/>
    </source>
</evidence>
<feature type="transmembrane region" description="Helical" evidence="1">
    <location>
        <begin position="159"/>
        <end position="183"/>
    </location>
</feature>
<feature type="domain" description="CAAX prenyl protease 2/Lysostaphin resistance protein A-like" evidence="2">
    <location>
        <begin position="141"/>
        <end position="227"/>
    </location>
</feature>
<feature type="transmembrane region" description="Helical" evidence="1">
    <location>
        <begin position="52"/>
        <end position="73"/>
    </location>
</feature>
<organism evidence="3 4">
    <name type="scientific">Actinomadura namibiensis</name>
    <dbReference type="NCBI Taxonomy" id="182080"/>
    <lineage>
        <taxon>Bacteria</taxon>
        <taxon>Bacillati</taxon>
        <taxon>Actinomycetota</taxon>
        <taxon>Actinomycetes</taxon>
        <taxon>Streptosporangiales</taxon>
        <taxon>Thermomonosporaceae</taxon>
        <taxon>Actinomadura</taxon>
    </lineage>
</organism>
<reference evidence="3 4" key="1">
    <citation type="submission" date="2020-08" db="EMBL/GenBank/DDBJ databases">
        <title>Genomic Encyclopedia of Type Strains, Phase IV (KMG-IV): sequencing the most valuable type-strain genomes for metagenomic binning, comparative biology and taxonomic classification.</title>
        <authorList>
            <person name="Goeker M."/>
        </authorList>
    </citation>
    <scope>NUCLEOTIDE SEQUENCE [LARGE SCALE GENOMIC DNA]</scope>
    <source>
        <strain evidence="3 4">DSM 44197</strain>
    </source>
</reference>
<dbReference type="Pfam" id="PF02517">
    <property type="entry name" value="Rce1-like"/>
    <property type="match status" value="1"/>
</dbReference>
<dbReference type="Proteomes" id="UP000572680">
    <property type="component" value="Unassembled WGS sequence"/>
</dbReference>
<evidence type="ECO:0000256" key="1">
    <source>
        <dbReference type="SAM" id="Phobius"/>
    </source>
</evidence>
<protein>
    <submittedName>
        <fullName evidence="3">Membrane protease YdiL (CAAX protease family)</fullName>
    </submittedName>
</protein>
<dbReference type="AlphaFoldDB" id="A0A7W3LYG6"/>
<keyword evidence="1" id="KW-1133">Transmembrane helix</keyword>
<keyword evidence="3" id="KW-0645">Protease</keyword>
<feature type="transmembrane region" description="Helical" evidence="1">
    <location>
        <begin position="93"/>
        <end position="111"/>
    </location>
</feature>
<feature type="transmembrane region" description="Helical" evidence="1">
    <location>
        <begin position="203"/>
        <end position="225"/>
    </location>
</feature>
<sequence length="247" mass="25997">MLHIDPEFSTLGLVLAVPLLAQATVGDALLGRRSYARLRRDRDRDPRALVRLYRLWIATSWGLAALGALTVVVSPGVAAGDIGLTWPGDPARIAGMLVGLAIVLPLTVLVGRRMAARGKAVPGAEGVTELLPRDARERRLGLAMSVTAGICEEFVYRGVLIALFVGVLGVPVQVAAGIALALFAVAHAYQGWRNMLLTLLPGYALTAMYLSTGSLLLPVLVHILIDVRGLVLTPAPAAGPRPVAQNG</sequence>
<gene>
    <name evidence="3" type="ORF">HNR61_008347</name>
</gene>
<dbReference type="RefSeq" id="WP_182848555.1">
    <property type="nucleotide sequence ID" value="NZ_BAAALP010000065.1"/>
</dbReference>
<evidence type="ECO:0000313" key="4">
    <source>
        <dbReference type="Proteomes" id="UP000572680"/>
    </source>
</evidence>
<feature type="transmembrane region" description="Helical" evidence="1">
    <location>
        <begin position="12"/>
        <end position="31"/>
    </location>
</feature>
<keyword evidence="1" id="KW-0472">Membrane</keyword>
<dbReference type="GO" id="GO:0004175">
    <property type="term" value="F:endopeptidase activity"/>
    <property type="evidence" value="ECO:0007669"/>
    <property type="project" value="UniProtKB-ARBA"/>
</dbReference>
<keyword evidence="3" id="KW-0378">Hydrolase</keyword>
<comment type="caution">
    <text evidence="3">The sequence shown here is derived from an EMBL/GenBank/DDBJ whole genome shotgun (WGS) entry which is preliminary data.</text>
</comment>
<evidence type="ECO:0000259" key="2">
    <source>
        <dbReference type="Pfam" id="PF02517"/>
    </source>
</evidence>
<dbReference type="InterPro" id="IPR003675">
    <property type="entry name" value="Rce1/LyrA-like_dom"/>
</dbReference>
<dbReference type="GO" id="GO:0006508">
    <property type="term" value="P:proteolysis"/>
    <property type="evidence" value="ECO:0007669"/>
    <property type="project" value="UniProtKB-KW"/>
</dbReference>